<keyword evidence="2" id="KW-1185">Reference proteome</keyword>
<dbReference type="EMBL" id="JABUKG010000023">
    <property type="protein sequence ID" value="MBY6322694.1"/>
    <property type="molecule type" value="Genomic_DNA"/>
</dbReference>
<sequence length="95" mass="10415">MTLVINHSNTIKAGYEKRDVVGVLLALRDAGYSLPAEGVRSWAIGHGWRAANANHLADYCNQIERGSRPRFTGPAALRPDLVDTWRDEVAGRNAS</sequence>
<gene>
    <name evidence="1" type="ORF">HQ605_17890</name>
</gene>
<reference evidence="1 2" key="1">
    <citation type="submission" date="2020-06" db="EMBL/GenBank/DDBJ databases">
        <title>Taxonomy, biology and ecology of Rhodococcus bacteria occurring in California pistachio and other woody hosts as revealed by genome sequence analyses.</title>
        <authorList>
            <person name="Gai Y."/>
            <person name="Riely B."/>
        </authorList>
    </citation>
    <scope>NUCLEOTIDE SEQUENCE [LARGE SCALE GENOMIC DNA]</scope>
    <source>
        <strain evidence="1 2">BP-284</strain>
    </source>
</reference>
<organism evidence="1 2">
    <name type="scientific">Rhodococcoides kroppenstedtii</name>
    <dbReference type="NCBI Taxonomy" id="293050"/>
    <lineage>
        <taxon>Bacteria</taxon>
        <taxon>Bacillati</taxon>
        <taxon>Actinomycetota</taxon>
        <taxon>Actinomycetes</taxon>
        <taxon>Mycobacteriales</taxon>
        <taxon>Nocardiaceae</taxon>
        <taxon>Rhodococcoides</taxon>
    </lineage>
</organism>
<accession>A0ABS7NXB7</accession>
<name>A0ABS7NXB7_9NOCA</name>
<protein>
    <submittedName>
        <fullName evidence="1">Uncharacterized protein</fullName>
    </submittedName>
</protein>
<comment type="caution">
    <text evidence="1">The sequence shown here is derived from an EMBL/GenBank/DDBJ whole genome shotgun (WGS) entry which is preliminary data.</text>
</comment>
<evidence type="ECO:0000313" key="1">
    <source>
        <dbReference type="EMBL" id="MBY6322694.1"/>
    </source>
</evidence>
<evidence type="ECO:0000313" key="2">
    <source>
        <dbReference type="Proteomes" id="UP001520140"/>
    </source>
</evidence>
<dbReference type="Gene3D" id="1.20.1290.30">
    <property type="match status" value="1"/>
</dbReference>
<dbReference type="RefSeq" id="WP_157889596.1">
    <property type="nucleotide sequence ID" value="NZ_JABUKE010000024.1"/>
</dbReference>
<dbReference type="InterPro" id="IPR037210">
    <property type="entry name" value="YoaC-like_sf"/>
</dbReference>
<proteinExistence type="predicted"/>
<dbReference type="Proteomes" id="UP001520140">
    <property type="component" value="Unassembled WGS sequence"/>
</dbReference>